<reference evidence="2" key="1">
    <citation type="submission" date="2020-04" db="EMBL/GenBank/DDBJ databases">
        <authorList>
            <person name="Zhang T."/>
        </authorList>
    </citation>
    <scope>NUCLEOTIDE SEQUENCE</scope>
    <source>
        <strain evidence="2">HKST-UBA14</strain>
    </source>
</reference>
<protein>
    <recommendedName>
        <fullName evidence="4">CARDB domain-containing protein</fullName>
    </recommendedName>
</protein>
<keyword evidence="1" id="KW-0812">Transmembrane</keyword>
<evidence type="ECO:0000313" key="2">
    <source>
        <dbReference type="EMBL" id="MCA9383454.1"/>
    </source>
</evidence>
<dbReference type="EMBL" id="JAGQLK010000072">
    <property type="protein sequence ID" value="MCA9383454.1"/>
    <property type="molecule type" value="Genomic_DNA"/>
</dbReference>
<reference evidence="2" key="2">
    <citation type="journal article" date="2021" name="Microbiome">
        <title>Successional dynamics and alternative stable states in a saline activated sludge microbial community over 9 years.</title>
        <authorList>
            <person name="Wang Y."/>
            <person name="Ye J."/>
            <person name="Ju F."/>
            <person name="Liu L."/>
            <person name="Boyd J.A."/>
            <person name="Deng Y."/>
            <person name="Parks D.H."/>
            <person name="Jiang X."/>
            <person name="Yin X."/>
            <person name="Woodcroft B.J."/>
            <person name="Tyson G.W."/>
            <person name="Hugenholtz P."/>
            <person name="Polz M.F."/>
            <person name="Zhang T."/>
        </authorList>
    </citation>
    <scope>NUCLEOTIDE SEQUENCE</scope>
    <source>
        <strain evidence="2">HKST-UBA14</strain>
    </source>
</reference>
<gene>
    <name evidence="2" type="ORF">KC909_03750</name>
</gene>
<evidence type="ECO:0000313" key="3">
    <source>
        <dbReference type="Proteomes" id="UP000783287"/>
    </source>
</evidence>
<keyword evidence="1" id="KW-1133">Transmembrane helix</keyword>
<evidence type="ECO:0000256" key="1">
    <source>
        <dbReference type="SAM" id="Phobius"/>
    </source>
</evidence>
<accession>A0A955L5U0</accession>
<name>A0A955L5U0_9BACT</name>
<sequence length="302" mass="33126">MNIRNVIIYISIFMLVLLSNASLVQAQSSLGISPPYILNESLLPGSTFEQEFILSRSDPNVDATARIEPDFGKFDDWIEFDKGLEFIMPEGEQRVPLVATIKVPDDAEVGSYKGAARINLSTAEDDGQVKLLPGVRIDVNMEVVSNTVRDIKVNLADIPDFPEGNDLGLILKINNQGNDSDGPSKVELTITDLLDNPIADLESDEIPGAKAFSVEDVEVKIDNSLEQGDYFALVKVYDENEVIFSDQVVFNVYAGDGTSDDGGVLSGNLSIALIAIGLLVVALPLLYLFFIKRRKKDDKKKR</sequence>
<dbReference type="Proteomes" id="UP000783287">
    <property type="component" value="Unassembled WGS sequence"/>
</dbReference>
<keyword evidence="1" id="KW-0472">Membrane</keyword>
<feature type="transmembrane region" description="Helical" evidence="1">
    <location>
        <begin position="269"/>
        <end position="291"/>
    </location>
</feature>
<evidence type="ECO:0008006" key="4">
    <source>
        <dbReference type="Google" id="ProtNLM"/>
    </source>
</evidence>
<organism evidence="2 3">
    <name type="scientific">Candidatus Dojkabacteria bacterium</name>
    <dbReference type="NCBI Taxonomy" id="2099670"/>
    <lineage>
        <taxon>Bacteria</taxon>
        <taxon>Candidatus Dojkabacteria</taxon>
    </lineage>
</organism>
<comment type="caution">
    <text evidence="2">The sequence shown here is derived from an EMBL/GenBank/DDBJ whole genome shotgun (WGS) entry which is preliminary data.</text>
</comment>
<proteinExistence type="predicted"/>
<dbReference type="AlphaFoldDB" id="A0A955L5U0"/>